<proteinExistence type="predicted"/>
<dbReference type="AlphaFoldDB" id="A0A127Z5W3"/>
<feature type="compositionally biased region" description="Basic and acidic residues" evidence="1">
    <location>
        <begin position="323"/>
        <end position="334"/>
    </location>
</feature>
<feature type="compositionally biased region" description="Polar residues" evidence="1">
    <location>
        <begin position="346"/>
        <end position="356"/>
    </location>
</feature>
<feature type="compositionally biased region" description="Basic and acidic residues" evidence="1">
    <location>
        <begin position="300"/>
        <end position="310"/>
    </location>
</feature>
<feature type="region of interest" description="Disordered" evidence="1">
    <location>
        <begin position="300"/>
        <end position="380"/>
    </location>
</feature>
<dbReference type="OrthoDB" id="2555752at2759"/>
<organism evidence="2">
    <name type="scientific">Sporisorium scitamineum</name>
    <dbReference type="NCBI Taxonomy" id="49012"/>
    <lineage>
        <taxon>Eukaryota</taxon>
        <taxon>Fungi</taxon>
        <taxon>Dikarya</taxon>
        <taxon>Basidiomycota</taxon>
        <taxon>Ustilaginomycotina</taxon>
        <taxon>Ustilaginomycetes</taxon>
        <taxon>Ustilaginales</taxon>
        <taxon>Ustilaginaceae</taxon>
        <taxon>Sporisorium</taxon>
    </lineage>
</organism>
<accession>A0A127Z5W3</accession>
<gene>
    <name evidence="2" type="ORF">SPSC_00194</name>
</gene>
<sequence>MYGYVLSLYDWPLEDENGRAIHYMPDVSNPPLKRGVLLSSSTGKPLFPWQRLLDGFTLDGAEILNLVSYQLPNGIKQAKQRSVQESLETAFKIAFPDKIQAKVVVYNQDNDERKGCMIQFYTPSDNVRASDLIAMAAFRGWLADGQPLGVPICIGLETTEVVQAVKFENIPKEYKHSLVATLPQYFTESFCPSQSIQAVDIWEQQSRSSKDAIWKFDSTVMALIRVKATPTADNKLKHIVDQWPGWFHFEEESLIEIQNPGRFDFCKNCKHSTQDLDGADRRHTADNCIRIMCGVCGHAGHDASDSDRPQSHKTACQEGKKRRLEERKKKEEARKRQKTTHDAANVLTTPSESSQNEQHHNIPGSESVNEEGQRGDTAQS</sequence>
<dbReference type="EMBL" id="LK056650">
    <property type="protein sequence ID" value="CDS82012.1"/>
    <property type="molecule type" value="Genomic_DNA"/>
</dbReference>
<evidence type="ECO:0000256" key="1">
    <source>
        <dbReference type="SAM" id="MobiDB-lite"/>
    </source>
</evidence>
<name>A0A127Z5W3_9BASI</name>
<evidence type="ECO:0000313" key="2">
    <source>
        <dbReference type="EMBL" id="CDS82012.1"/>
    </source>
</evidence>
<protein>
    <submittedName>
        <fullName evidence="2">Uncharacterized protein</fullName>
    </submittedName>
</protein>
<reference evidence="2" key="1">
    <citation type="submission" date="2014-06" db="EMBL/GenBank/DDBJ databases">
        <authorList>
            <person name="Ju J."/>
            <person name="Zhang J."/>
        </authorList>
    </citation>
    <scope>NUCLEOTIDE SEQUENCE</scope>
    <source>
        <strain evidence="2">SscI8</strain>
    </source>
</reference>